<dbReference type="STRING" id="1317121.ATO11_07815"/>
<dbReference type="InterPro" id="IPR018247">
    <property type="entry name" value="EF_Hand_1_Ca_BS"/>
</dbReference>
<dbReference type="GO" id="GO:0045892">
    <property type="term" value="P:negative regulation of DNA-templated transcription"/>
    <property type="evidence" value="ECO:0007669"/>
    <property type="project" value="TreeGrafter"/>
</dbReference>
<dbReference type="PROSITE" id="PS50949">
    <property type="entry name" value="HTH_GNTR"/>
    <property type="match status" value="1"/>
</dbReference>
<dbReference type="Pfam" id="PF00392">
    <property type="entry name" value="GntR"/>
    <property type="match status" value="1"/>
</dbReference>
<dbReference type="CDD" id="cd07377">
    <property type="entry name" value="WHTH_GntR"/>
    <property type="match status" value="1"/>
</dbReference>
<evidence type="ECO:0000256" key="1">
    <source>
        <dbReference type="ARBA" id="ARBA00023015"/>
    </source>
</evidence>
<evidence type="ECO:0000313" key="5">
    <source>
        <dbReference type="EMBL" id="KNG94440.1"/>
    </source>
</evidence>
<dbReference type="InterPro" id="IPR000524">
    <property type="entry name" value="Tscrpt_reg_HTH_GntR"/>
</dbReference>
<dbReference type="PRINTS" id="PR00035">
    <property type="entry name" value="HTHGNTR"/>
</dbReference>
<dbReference type="InterPro" id="IPR011663">
    <property type="entry name" value="UTRA"/>
</dbReference>
<feature type="domain" description="HTH gntR-type" evidence="4">
    <location>
        <begin position="7"/>
        <end position="75"/>
    </location>
</feature>
<dbReference type="EMBL" id="AQQZ01000003">
    <property type="protein sequence ID" value="KNG94440.1"/>
    <property type="molecule type" value="Genomic_DNA"/>
</dbReference>
<proteinExistence type="predicted"/>
<dbReference type="InterPro" id="IPR050679">
    <property type="entry name" value="Bact_HTH_transcr_reg"/>
</dbReference>
<dbReference type="Gene3D" id="3.40.1410.10">
    <property type="entry name" value="Chorismate lyase-like"/>
    <property type="match status" value="1"/>
</dbReference>
<dbReference type="SMART" id="SM00345">
    <property type="entry name" value="HTH_GNTR"/>
    <property type="match status" value="1"/>
</dbReference>
<dbReference type="GO" id="GO:0003677">
    <property type="term" value="F:DNA binding"/>
    <property type="evidence" value="ECO:0007669"/>
    <property type="project" value="UniProtKB-KW"/>
</dbReference>
<dbReference type="AlphaFoldDB" id="A0A0L1JRS5"/>
<accession>A0A0L1JRS5</accession>
<sequence length="233" mass="25760">MPDHATLPIYVQLSELLIREIAAGRYIEGDKLPPERDLAASLGTSVGTLRKALAELTARGFLERRQGSGNYVRIPDHPDNVYALFRVELLEGGGLPTAEVLSVDRRSKPRDLPHFGPSAEGHRIRRLRSLSGQVAVLEEIWLDGDRTGTLSAADLSESLYLHYRTKLGFWVSQAEDRVGLAPVPDWAPPTFGVATGAPCVCITRVSWDHRGQAVEASRNWIDTRVATYVARIR</sequence>
<dbReference type="Gene3D" id="1.10.10.10">
    <property type="entry name" value="Winged helix-like DNA-binding domain superfamily/Winged helix DNA-binding domain"/>
    <property type="match status" value="1"/>
</dbReference>
<evidence type="ECO:0000256" key="2">
    <source>
        <dbReference type="ARBA" id="ARBA00023125"/>
    </source>
</evidence>
<name>A0A0L1JRS5_9RHOB</name>
<keyword evidence="1" id="KW-0805">Transcription regulation</keyword>
<dbReference type="RefSeq" id="WP_050530598.1">
    <property type="nucleotide sequence ID" value="NZ_AQQZ01000003.1"/>
</dbReference>
<dbReference type="PATRIC" id="fig|1317121.7.peg.2171"/>
<dbReference type="InterPro" id="IPR028978">
    <property type="entry name" value="Chorismate_lyase_/UTRA_dom_sf"/>
</dbReference>
<dbReference type="GO" id="GO:0003700">
    <property type="term" value="F:DNA-binding transcription factor activity"/>
    <property type="evidence" value="ECO:0007669"/>
    <property type="project" value="InterPro"/>
</dbReference>
<dbReference type="Proteomes" id="UP000036938">
    <property type="component" value="Unassembled WGS sequence"/>
</dbReference>
<dbReference type="Pfam" id="PF07702">
    <property type="entry name" value="UTRA"/>
    <property type="match status" value="1"/>
</dbReference>
<dbReference type="OrthoDB" id="9794015at2"/>
<dbReference type="SMART" id="SM00866">
    <property type="entry name" value="UTRA"/>
    <property type="match status" value="1"/>
</dbReference>
<dbReference type="PANTHER" id="PTHR44846">
    <property type="entry name" value="MANNOSYL-D-GLYCERATE TRANSPORT/METABOLISM SYSTEM REPRESSOR MNGR-RELATED"/>
    <property type="match status" value="1"/>
</dbReference>
<keyword evidence="6" id="KW-1185">Reference proteome</keyword>
<dbReference type="SUPFAM" id="SSF64288">
    <property type="entry name" value="Chorismate lyase-like"/>
    <property type="match status" value="1"/>
</dbReference>
<keyword evidence="2" id="KW-0238">DNA-binding</keyword>
<evidence type="ECO:0000259" key="4">
    <source>
        <dbReference type="PROSITE" id="PS50949"/>
    </source>
</evidence>
<reference evidence="5 6" key="1">
    <citation type="journal article" date="2015" name="Int. J. Syst. Evol. Microbiol.">
        <title>Aestuariivita atlantica sp. nov., isolated from deep sea sediment of the Atlantic Ocean.</title>
        <authorList>
            <person name="Li G."/>
            <person name="Lai Q."/>
            <person name="Du Y."/>
            <person name="Liu X."/>
            <person name="Sun F."/>
            <person name="Shao Z."/>
        </authorList>
    </citation>
    <scope>NUCLEOTIDE SEQUENCE [LARGE SCALE GENOMIC DNA]</scope>
    <source>
        <strain evidence="5 6">22II-S11-z3</strain>
    </source>
</reference>
<evidence type="ECO:0000313" key="6">
    <source>
        <dbReference type="Proteomes" id="UP000036938"/>
    </source>
</evidence>
<dbReference type="InterPro" id="IPR036388">
    <property type="entry name" value="WH-like_DNA-bd_sf"/>
</dbReference>
<gene>
    <name evidence="5" type="ORF">ATO11_07815</name>
</gene>
<dbReference type="InterPro" id="IPR036390">
    <property type="entry name" value="WH_DNA-bd_sf"/>
</dbReference>
<dbReference type="SUPFAM" id="SSF46785">
    <property type="entry name" value="Winged helix' DNA-binding domain"/>
    <property type="match status" value="1"/>
</dbReference>
<keyword evidence="3" id="KW-0804">Transcription</keyword>
<evidence type="ECO:0000256" key="3">
    <source>
        <dbReference type="ARBA" id="ARBA00023163"/>
    </source>
</evidence>
<dbReference type="PROSITE" id="PS00018">
    <property type="entry name" value="EF_HAND_1"/>
    <property type="match status" value="1"/>
</dbReference>
<organism evidence="5 6">
    <name type="scientific">Pseudaestuariivita atlantica</name>
    <dbReference type="NCBI Taxonomy" id="1317121"/>
    <lineage>
        <taxon>Bacteria</taxon>
        <taxon>Pseudomonadati</taxon>
        <taxon>Pseudomonadota</taxon>
        <taxon>Alphaproteobacteria</taxon>
        <taxon>Rhodobacterales</taxon>
        <taxon>Paracoccaceae</taxon>
        <taxon>Pseudaestuariivita</taxon>
    </lineage>
</organism>
<comment type="caution">
    <text evidence="5">The sequence shown here is derived from an EMBL/GenBank/DDBJ whole genome shotgun (WGS) entry which is preliminary data.</text>
</comment>
<dbReference type="PANTHER" id="PTHR44846:SF1">
    <property type="entry name" value="MANNOSYL-D-GLYCERATE TRANSPORT_METABOLISM SYSTEM REPRESSOR MNGR-RELATED"/>
    <property type="match status" value="1"/>
</dbReference>
<protein>
    <submittedName>
        <fullName evidence="5">GntR family transcriptional regulator</fullName>
    </submittedName>
</protein>